<keyword evidence="2" id="KW-1003">Cell membrane</keyword>
<evidence type="ECO:0000256" key="2">
    <source>
        <dbReference type="ARBA" id="ARBA00022475"/>
    </source>
</evidence>
<dbReference type="Proteomes" id="UP000230973">
    <property type="component" value="Unassembled WGS sequence"/>
</dbReference>
<feature type="transmembrane region" description="Helical" evidence="10">
    <location>
        <begin position="101"/>
        <end position="118"/>
    </location>
</feature>
<feature type="transmembrane region" description="Helical" evidence="10">
    <location>
        <begin position="77"/>
        <end position="94"/>
    </location>
</feature>
<dbReference type="GO" id="GO:0006508">
    <property type="term" value="P:proteolysis"/>
    <property type="evidence" value="ECO:0007669"/>
    <property type="project" value="UniProtKB-KW"/>
</dbReference>
<dbReference type="EMBL" id="PFLC01000029">
    <property type="protein sequence ID" value="PIY62720.1"/>
    <property type="molecule type" value="Genomic_DNA"/>
</dbReference>
<dbReference type="GO" id="GO:0016020">
    <property type="term" value="C:membrane"/>
    <property type="evidence" value="ECO:0007669"/>
    <property type="project" value="InterPro"/>
</dbReference>
<keyword evidence="5" id="KW-0064">Aspartyl protease</keyword>
<name>A0A2M7QB04_9BACT</name>
<dbReference type="Pfam" id="PF01252">
    <property type="entry name" value="Peptidase_A8"/>
    <property type="match status" value="1"/>
</dbReference>
<keyword evidence="6" id="KW-0378">Hydrolase</keyword>
<keyword evidence="3" id="KW-0645">Protease</keyword>
<dbReference type="AlphaFoldDB" id="A0A2M7QB04"/>
<evidence type="ECO:0000256" key="1">
    <source>
        <dbReference type="ARBA" id="ARBA00006139"/>
    </source>
</evidence>
<evidence type="ECO:0000313" key="11">
    <source>
        <dbReference type="EMBL" id="PIY62720.1"/>
    </source>
</evidence>
<dbReference type="PANTHER" id="PTHR33695">
    <property type="entry name" value="LIPOPROTEIN SIGNAL PEPTIDASE"/>
    <property type="match status" value="1"/>
</dbReference>
<evidence type="ECO:0000256" key="10">
    <source>
        <dbReference type="SAM" id="Phobius"/>
    </source>
</evidence>
<evidence type="ECO:0000313" key="12">
    <source>
        <dbReference type="Proteomes" id="UP000230973"/>
    </source>
</evidence>
<feature type="transmembrane region" description="Helical" evidence="10">
    <location>
        <begin position="25"/>
        <end position="44"/>
    </location>
</feature>
<dbReference type="InterPro" id="IPR001872">
    <property type="entry name" value="Peptidase_A8"/>
</dbReference>
<evidence type="ECO:0000256" key="3">
    <source>
        <dbReference type="ARBA" id="ARBA00022670"/>
    </source>
</evidence>
<protein>
    <submittedName>
        <fullName evidence="11">Uncharacterized protein</fullName>
    </submittedName>
</protein>
<dbReference type="PRINTS" id="PR00781">
    <property type="entry name" value="LIPOSIGPTASE"/>
</dbReference>
<evidence type="ECO:0000256" key="7">
    <source>
        <dbReference type="ARBA" id="ARBA00022989"/>
    </source>
</evidence>
<comment type="similarity">
    <text evidence="1 9">Belongs to the peptidase A8 family.</text>
</comment>
<organism evidence="11 12">
    <name type="scientific">Candidatus Uhrbacteria bacterium CG_4_10_14_0_8_um_filter_58_22</name>
    <dbReference type="NCBI Taxonomy" id="1975029"/>
    <lineage>
        <taxon>Bacteria</taxon>
        <taxon>Candidatus Uhriibacteriota</taxon>
    </lineage>
</organism>
<evidence type="ECO:0000256" key="4">
    <source>
        <dbReference type="ARBA" id="ARBA00022692"/>
    </source>
</evidence>
<keyword evidence="7 10" id="KW-1133">Transmembrane helix</keyword>
<reference evidence="12" key="1">
    <citation type="submission" date="2017-09" db="EMBL/GenBank/DDBJ databases">
        <title>Depth-based differentiation of microbial function through sediment-hosted aquifers and enrichment of novel symbionts in the deep terrestrial subsurface.</title>
        <authorList>
            <person name="Probst A.J."/>
            <person name="Ladd B."/>
            <person name="Jarett J.K."/>
            <person name="Geller-Mcgrath D.E."/>
            <person name="Sieber C.M.K."/>
            <person name="Emerson J.B."/>
            <person name="Anantharaman K."/>
            <person name="Thomas B.C."/>
            <person name="Malmstrom R."/>
            <person name="Stieglmeier M."/>
            <person name="Klingl A."/>
            <person name="Woyke T."/>
            <person name="Ryan C.M."/>
            <person name="Banfield J.F."/>
        </authorList>
    </citation>
    <scope>NUCLEOTIDE SEQUENCE [LARGE SCALE GENOMIC DNA]</scope>
</reference>
<dbReference type="GO" id="GO:0004190">
    <property type="term" value="F:aspartic-type endopeptidase activity"/>
    <property type="evidence" value="ECO:0007669"/>
    <property type="project" value="UniProtKB-KW"/>
</dbReference>
<feature type="transmembrane region" description="Helical" evidence="10">
    <location>
        <begin position="51"/>
        <end position="71"/>
    </location>
</feature>
<evidence type="ECO:0000256" key="6">
    <source>
        <dbReference type="ARBA" id="ARBA00022801"/>
    </source>
</evidence>
<evidence type="ECO:0000256" key="9">
    <source>
        <dbReference type="RuleBase" id="RU004181"/>
    </source>
</evidence>
<keyword evidence="8 10" id="KW-0472">Membrane</keyword>
<accession>A0A2M7QB04</accession>
<evidence type="ECO:0000256" key="5">
    <source>
        <dbReference type="ARBA" id="ARBA00022750"/>
    </source>
</evidence>
<feature type="transmembrane region" description="Helical" evidence="10">
    <location>
        <begin position="130"/>
        <end position="154"/>
    </location>
</feature>
<keyword evidence="4 10" id="KW-0812">Transmembrane</keyword>
<gene>
    <name evidence="11" type="ORF">COY93_02470</name>
</gene>
<comment type="caution">
    <text evidence="11">The sequence shown here is derived from an EMBL/GenBank/DDBJ whole genome shotgun (WGS) entry which is preliminary data.</text>
</comment>
<dbReference type="PANTHER" id="PTHR33695:SF1">
    <property type="entry name" value="LIPOPROTEIN SIGNAL PEPTIDASE"/>
    <property type="match status" value="1"/>
</dbReference>
<proteinExistence type="inferred from homology"/>
<sequence>MQEIVQTGSLISAVVSDSKKWRSQWPTWAIVAVFFVADLSLKWLALSQRKVISLGFLKFELFLNTGIVFSLPVPKWVYLPIATAVLVAFAYALLTSIRLHNRNVTGLLFVILGAASNLRDNFIHGATVDYLIFFGRSAVNLADLMIIVGVILLITANRKKS</sequence>
<evidence type="ECO:0000256" key="8">
    <source>
        <dbReference type="ARBA" id="ARBA00023136"/>
    </source>
</evidence>